<sequence>MVPCIRRAFDDLHRLYSIILPLLCSSVVSILTLGASNVLRTRSGDRTERVAARCQDNSSSLRNTSWLYAPDKNLWRSDKNERANQAGGEDPSESGCARKYDANIPNFVGFTRGVFDLDTFKEQLDKVGAHPKEFGERYVAYNPDTFQYIDSAAPVRGARRP</sequence>
<name>A0A8H3CW72_9AGAM</name>
<feature type="region of interest" description="Disordered" evidence="1">
    <location>
        <begin position="77"/>
        <end position="97"/>
    </location>
</feature>
<keyword evidence="2" id="KW-0472">Membrane</keyword>
<keyword evidence="2" id="KW-0812">Transmembrane</keyword>
<dbReference type="Proteomes" id="UP000663853">
    <property type="component" value="Unassembled WGS sequence"/>
</dbReference>
<gene>
    <name evidence="3" type="ORF">RDB_LOCUS111002</name>
</gene>
<evidence type="ECO:0000256" key="2">
    <source>
        <dbReference type="SAM" id="Phobius"/>
    </source>
</evidence>
<dbReference type="AlphaFoldDB" id="A0A8H3CW72"/>
<protein>
    <submittedName>
        <fullName evidence="3">Uncharacterized protein</fullName>
    </submittedName>
</protein>
<accession>A0A8H3CW72</accession>
<proteinExistence type="predicted"/>
<evidence type="ECO:0000313" key="4">
    <source>
        <dbReference type="Proteomes" id="UP000663853"/>
    </source>
</evidence>
<feature type="transmembrane region" description="Helical" evidence="2">
    <location>
        <begin position="15"/>
        <end position="39"/>
    </location>
</feature>
<reference evidence="3" key="1">
    <citation type="submission" date="2021-01" db="EMBL/GenBank/DDBJ databases">
        <authorList>
            <person name="Kaushik A."/>
        </authorList>
    </citation>
    <scope>NUCLEOTIDE SEQUENCE</scope>
    <source>
        <strain evidence="3">AG6-10EEA</strain>
    </source>
</reference>
<evidence type="ECO:0000256" key="1">
    <source>
        <dbReference type="SAM" id="MobiDB-lite"/>
    </source>
</evidence>
<comment type="caution">
    <text evidence="3">The sequence shown here is derived from an EMBL/GenBank/DDBJ whole genome shotgun (WGS) entry which is preliminary data.</text>
</comment>
<evidence type="ECO:0000313" key="3">
    <source>
        <dbReference type="EMBL" id="CAE6499647.1"/>
    </source>
</evidence>
<dbReference type="EMBL" id="CAJMXA010003513">
    <property type="protein sequence ID" value="CAE6499647.1"/>
    <property type="molecule type" value="Genomic_DNA"/>
</dbReference>
<keyword evidence="2" id="KW-1133">Transmembrane helix</keyword>
<organism evidence="3 4">
    <name type="scientific">Rhizoctonia solani</name>
    <dbReference type="NCBI Taxonomy" id="456999"/>
    <lineage>
        <taxon>Eukaryota</taxon>
        <taxon>Fungi</taxon>
        <taxon>Dikarya</taxon>
        <taxon>Basidiomycota</taxon>
        <taxon>Agaricomycotina</taxon>
        <taxon>Agaricomycetes</taxon>
        <taxon>Cantharellales</taxon>
        <taxon>Ceratobasidiaceae</taxon>
        <taxon>Rhizoctonia</taxon>
    </lineage>
</organism>